<keyword evidence="8" id="KW-1185">Reference proteome</keyword>
<evidence type="ECO:0000256" key="5">
    <source>
        <dbReference type="SAM" id="Phobius"/>
    </source>
</evidence>
<dbReference type="GO" id="GO:0022857">
    <property type="term" value="F:transmembrane transporter activity"/>
    <property type="evidence" value="ECO:0007669"/>
    <property type="project" value="InterPro"/>
</dbReference>
<dbReference type="eggNOG" id="COG2814">
    <property type="taxonomic scope" value="Bacteria"/>
</dbReference>
<feature type="transmembrane region" description="Helical" evidence="5">
    <location>
        <begin position="85"/>
        <end position="107"/>
    </location>
</feature>
<protein>
    <submittedName>
        <fullName evidence="7">Major Facilitator Superfamily</fullName>
    </submittedName>
</protein>
<evidence type="ECO:0000313" key="7">
    <source>
        <dbReference type="EMBL" id="AHY45842.1"/>
    </source>
</evidence>
<proteinExistence type="predicted"/>
<dbReference type="Proteomes" id="UP000025229">
    <property type="component" value="Chromosome"/>
</dbReference>
<accession>A0A023X036</accession>
<dbReference type="PANTHER" id="PTHR23527:SF1">
    <property type="entry name" value="BLL3282 PROTEIN"/>
    <property type="match status" value="1"/>
</dbReference>
<dbReference type="InterPro" id="IPR020846">
    <property type="entry name" value="MFS_dom"/>
</dbReference>
<dbReference type="InterPro" id="IPR011701">
    <property type="entry name" value="MFS"/>
</dbReference>
<organism evidence="7 8">
    <name type="scientific">Rubrobacter radiotolerans</name>
    <name type="common">Arthrobacter radiotolerans</name>
    <dbReference type="NCBI Taxonomy" id="42256"/>
    <lineage>
        <taxon>Bacteria</taxon>
        <taxon>Bacillati</taxon>
        <taxon>Actinomycetota</taxon>
        <taxon>Rubrobacteria</taxon>
        <taxon>Rubrobacterales</taxon>
        <taxon>Rubrobacteraceae</taxon>
        <taxon>Rubrobacter</taxon>
    </lineage>
</organism>
<dbReference type="AlphaFoldDB" id="A0A023X036"/>
<evidence type="ECO:0000259" key="6">
    <source>
        <dbReference type="PROSITE" id="PS50850"/>
    </source>
</evidence>
<evidence type="ECO:0000256" key="2">
    <source>
        <dbReference type="ARBA" id="ARBA00022692"/>
    </source>
</evidence>
<dbReference type="STRING" id="42256.RradSPS_0559"/>
<dbReference type="Pfam" id="PF07690">
    <property type="entry name" value="MFS_1"/>
    <property type="match status" value="1"/>
</dbReference>
<reference evidence="7 8" key="1">
    <citation type="submission" date="2014-03" db="EMBL/GenBank/DDBJ databases">
        <title>Complete genome sequence of the Radio-Resistant Rubrobacter radiotolerans RSPS-4.</title>
        <authorList>
            <person name="Egas C.C."/>
            <person name="Barroso C.C."/>
            <person name="Froufe H.J.C."/>
            <person name="Pacheco J.J."/>
            <person name="Albuquerque L.L."/>
            <person name="da Costa M.M.S."/>
        </authorList>
    </citation>
    <scope>NUCLEOTIDE SEQUENCE [LARGE SCALE GENOMIC DNA]</scope>
    <source>
        <strain evidence="7 8">RSPS-4</strain>
    </source>
</reference>
<evidence type="ECO:0000256" key="1">
    <source>
        <dbReference type="ARBA" id="ARBA00004651"/>
    </source>
</evidence>
<dbReference type="SUPFAM" id="SSF103473">
    <property type="entry name" value="MFS general substrate transporter"/>
    <property type="match status" value="1"/>
</dbReference>
<keyword evidence="3 5" id="KW-1133">Transmembrane helix</keyword>
<feature type="transmembrane region" description="Helical" evidence="5">
    <location>
        <begin position="314"/>
        <end position="333"/>
    </location>
</feature>
<dbReference type="Gene3D" id="1.20.1250.20">
    <property type="entry name" value="MFS general substrate transporter like domains"/>
    <property type="match status" value="2"/>
</dbReference>
<feature type="transmembrane region" description="Helical" evidence="5">
    <location>
        <begin position="345"/>
        <end position="362"/>
    </location>
</feature>
<dbReference type="GO" id="GO:0005886">
    <property type="term" value="C:plasma membrane"/>
    <property type="evidence" value="ECO:0007669"/>
    <property type="project" value="UniProtKB-SubCell"/>
</dbReference>
<evidence type="ECO:0000256" key="3">
    <source>
        <dbReference type="ARBA" id="ARBA00022989"/>
    </source>
</evidence>
<feature type="transmembrane region" description="Helical" evidence="5">
    <location>
        <begin position="432"/>
        <end position="452"/>
    </location>
</feature>
<feature type="domain" description="Major facilitator superfamily (MFS) profile" evidence="6">
    <location>
        <begin position="84"/>
        <end position="463"/>
    </location>
</feature>
<comment type="subcellular location">
    <subcellularLocation>
        <location evidence="1">Cell membrane</location>
        <topology evidence="1">Multi-pass membrane protein</topology>
    </subcellularLocation>
</comment>
<dbReference type="HOGENOM" id="CLU_058822_0_0_11"/>
<dbReference type="EMBL" id="CP007514">
    <property type="protein sequence ID" value="AHY45842.1"/>
    <property type="molecule type" value="Genomic_DNA"/>
</dbReference>
<feature type="transmembrane region" description="Helical" evidence="5">
    <location>
        <begin position="277"/>
        <end position="302"/>
    </location>
</feature>
<evidence type="ECO:0000313" key="8">
    <source>
        <dbReference type="Proteomes" id="UP000025229"/>
    </source>
</evidence>
<evidence type="ECO:0000256" key="4">
    <source>
        <dbReference type="ARBA" id="ARBA00023136"/>
    </source>
</evidence>
<gene>
    <name evidence="7" type="ORF">RradSPS_0559</name>
</gene>
<name>A0A023X036_RUBRA</name>
<feature type="transmembrane region" description="Helical" evidence="5">
    <location>
        <begin position="368"/>
        <end position="393"/>
    </location>
</feature>
<feature type="transmembrane region" description="Helical" evidence="5">
    <location>
        <begin position="113"/>
        <end position="138"/>
    </location>
</feature>
<keyword evidence="4 5" id="KW-0472">Membrane</keyword>
<feature type="transmembrane region" description="Helical" evidence="5">
    <location>
        <begin position="405"/>
        <end position="426"/>
    </location>
</feature>
<feature type="transmembrane region" description="Helical" evidence="5">
    <location>
        <begin position="236"/>
        <end position="256"/>
    </location>
</feature>
<keyword evidence="2 5" id="KW-0812">Transmembrane</keyword>
<dbReference type="InterPro" id="IPR036259">
    <property type="entry name" value="MFS_trans_sf"/>
</dbReference>
<feature type="transmembrane region" description="Helical" evidence="5">
    <location>
        <begin position="159"/>
        <end position="181"/>
    </location>
</feature>
<dbReference type="KEGG" id="rrd:RradSPS_0559"/>
<dbReference type="PANTHER" id="PTHR23527">
    <property type="entry name" value="BLL3282 PROTEIN"/>
    <property type="match status" value="1"/>
</dbReference>
<sequence length="468" mass="46634">MRVLVGSGLPRTRVSGVPSRWISTSTSPCGTFLSLVQTNYPAAGSASQCGEASPAVPEEAALRRAIVARMTEAGPSEERLDLRTVAVAITVATLGVLPAFLTGGMAVQVSEELGFGAAQLGLAVALFFFAAALSAVFMGRVVERVGSHAGMRLAAASSALSMLGIAAFASSWGVLVAFLALGGFANSMSHPAANLSLAREVPAGRQGLSFGIKQASIPAATLLAGLAVPFVAVTLGWRWAFVFGAVIAAAFVFLVPREEHPVVPKPEGKSAPPDAKTGSLVLLALGIGLGSTAATPLGSFVVSWAVESGIRVETAGFLLAAGSALSILVRVVSGHLADGMSGGRLRIVAAMLVCGVGGFGLLATGLPIAIVLGTLLAFAAGWGWPGLFNFAVVKSSPSAPAAATGVTQTGASAGAACGPLVFGFVAEGVSFGVAWTLCGVFALAATAAILAARGRLLAGTGKPAGGRS</sequence>
<dbReference type="PROSITE" id="PS50850">
    <property type="entry name" value="MFS"/>
    <property type="match status" value="1"/>
</dbReference>
<dbReference type="InterPro" id="IPR052952">
    <property type="entry name" value="MFS-Transporter"/>
</dbReference>